<dbReference type="RefSeq" id="WP_024266427.1">
    <property type="nucleotide sequence ID" value="NC_023035.1"/>
</dbReference>
<dbReference type="InterPro" id="IPR038584">
    <property type="entry name" value="Ribosomal_bL33_sf"/>
</dbReference>
<comment type="similarity">
    <text evidence="1 5">Belongs to the bacterial ribosomal protein bL33 family.</text>
</comment>
<dbReference type="EMBL" id="CP006939">
    <property type="protein sequence ID" value="AHC13494.1"/>
    <property type="molecule type" value="Genomic_DNA"/>
</dbReference>
<dbReference type="PROSITE" id="PS00582">
    <property type="entry name" value="RIBOSOMAL_L33"/>
    <property type="match status" value="1"/>
</dbReference>
<dbReference type="STRING" id="1307761.L21SP2_0048"/>
<evidence type="ECO:0000313" key="6">
    <source>
        <dbReference type="EMBL" id="AHC13494.1"/>
    </source>
</evidence>
<gene>
    <name evidence="5" type="primary">rpmG</name>
    <name evidence="6" type="ORF">L21SP2_0048</name>
</gene>
<dbReference type="AlphaFoldDB" id="V5WD49"/>
<dbReference type="eggNOG" id="COG0267">
    <property type="taxonomic scope" value="Bacteria"/>
</dbReference>
<keyword evidence="7" id="KW-1185">Reference proteome</keyword>
<evidence type="ECO:0000256" key="4">
    <source>
        <dbReference type="ARBA" id="ARBA00035176"/>
    </source>
</evidence>
<keyword evidence="2 5" id="KW-0689">Ribosomal protein</keyword>
<evidence type="ECO:0000256" key="5">
    <source>
        <dbReference type="HAMAP-Rule" id="MF_00294"/>
    </source>
</evidence>
<dbReference type="Gene3D" id="2.20.28.120">
    <property type="entry name" value="Ribosomal protein L33"/>
    <property type="match status" value="1"/>
</dbReference>
<dbReference type="NCBIfam" id="TIGR01023">
    <property type="entry name" value="rpmG_bact"/>
    <property type="match status" value="1"/>
</dbReference>
<dbReference type="NCBIfam" id="NF001860">
    <property type="entry name" value="PRK00595.1"/>
    <property type="match status" value="1"/>
</dbReference>
<dbReference type="InterPro" id="IPR018264">
    <property type="entry name" value="Ribosomal_bL33_CS"/>
</dbReference>
<evidence type="ECO:0000256" key="3">
    <source>
        <dbReference type="ARBA" id="ARBA00023274"/>
    </source>
</evidence>
<evidence type="ECO:0000256" key="2">
    <source>
        <dbReference type="ARBA" id="ARBA00022980"/>
    </source>
</evidence>
<dbReference type="PANTHER" id="PTHR15238:SF1">
    <property type="entry name" value="LARGE RIBOSOMAL SUBUNIT PROTEIN BL33M"/>
    <property type="match status" value="1"/>
</dbReference>
<dbReference type="OrthoDB" id="9801333at2"/>
<proteinExistence type="inferred from homology"/>
<reference evidence="6 7" key="1">
    <citation type="journal article" date="2015" name="Stand. Genomic Sci.">
        <title>Complete genome sequence and description of Salinispira pacifica gen. nov., sp. nov., a novel spirochaete isolated form a hypersaline microbial mat.</title>
        <authorList>
            <person name="Ben Hania W."/>
            <person name="Joseph M."/>
            <person name="Schumann P."/>
            <person name="Bunk B."/>
            <person name="Fiebig A."/>
            <person name="Sproer C."/>
            <person name="Klenk H.P."/>
            <person name="Fardeau M.L."/>
            <person name="Spring S."/>
        </authorList>
    </citation>
    <scope>NUCLEOTIDE SEQUENCE [LARGE SCALE GENOMIC DNA]</scope>
    <source>
        <strain evidence="6 7">L21-RPul-D2</strain>
    </source>
</reference>
<dbReference type="KEGG" id="slr:L21SP2_0048"/>
<dbReference type="PANTHER" id="PTHR15238">
    <property type="entry name" value="54S RIBOSOMAL PROTEIN L39, MITOCHONDRIAL"/>
    <property type="match status" value="1"/>
</dbReference>
<dbReference type="GO" id="GO:0006412">
    <property type="term" value="P:translation"/>
    <property type="evidence" value="ECO:0007669"/>
    <property type="project" value="UniProtKB-UniRule"/>
</dbReference>
<dbReference type="Proteomes" id="UP000018680">
    <property type="component" value="Chromosome"/>
</dbReference>
<dbReference type="PATRIC" id="fig|1307761.3.peg.48"/>
<sequence length="56" mass="6532">MAKAAKGATKVRLKSTESGHCYYTTKNKRNLPNKMELKKYDPIVRKHVLYKETSKF</sequence>
<dbReference type="SUPFAM" id="SSF57829">
    <property type="entry name" value="Zn-binding ribosomal proteins"/>
    <property type="match status" value="1"/>
</dbReference>
<dbReference type="HAMAP" id="MF_00294">
    <property type="entry name" value="Ribosomal_bL33"/>
    <property type="match status" value="1"/>
</dbReference>
<dbReference type="InterPro" id="IPR001705">
    <property type="entry name" value="Ribosomal_bL33"/>
</dbReference>
<dbReference type="GO" id="GO:0003735">
    <property type="term" value="F:structural constituent of ribosome"/>
    <property type="evidence" value="ECO:0007669"/>
    <property type="project" value="InterPro"/>
</dbReference>
<dbReference type="InterPro" id="IPR011332">
    <property type="entry name" value="Ribosomal_zn-bd"/>
</dbReference>
<dbReference type="Pfam" id="PF00471">
    <property type="entry name" value="Ribosomal_L33"/>
    <property type="match status" value="1"/>
</dbReference>
<evidence type="ECO:0000256" key="1">
    <source>
        <dbReference type="ARBA" id="ARBA00007596"/>
    </source>
</evidence>
<dbReference type="GO" id="GO:0022625">
    <property type="term" value="C:cytosolic large ribosomal subunit"/>
    <property type="evidence" value="ECO:0007669"/>
    <property type="project" value="TreeGrafter"/>
</dbReference>
<keyword evidence="3 5" id="KW-0687">Ribonucleoprotein</keyword>
<evidence type="ECO:0000313" key="7">
    <source>
        <dbReference type="Proteomes" id="UP000018680"/>
    </source>
</evidence>
<name>V5WD49_9SPIO</name>
<accession>V5WD49</accession>
<organism evidence="6 7">
    <name type="scientific">Salinispira pacifica</name>
    <dbReference type="NCBI Taxonomy" id="1307761"/>
    <lineage>
        <taxon>Bacteria</taxon>
        <taxon>Pseudomonadati</taxon>
        <taxon>Spirochaetota</taxon>
        <taxon>Spirochaetia</taxon>
        <taxon>Spirochaetales</taxon>
        <taxon>Spirochaetaceae</taxon>
        <taxon>Salinispira</taxon>
    </lineage>
</organism>
<protein>
    <recommendedName>
        <fullName evidence="4 5">Large ribosomal subunit protein bL33</fullName>
    </recommendedName>
</protein>
<dbReference type="HOGENOM" id="CLU_190949_1_1_12"/>